<dbReference type="Pfam" id="PF11367">
    <property type="entry name" value="Tail_completion_gp17"/>
    <property type="match status" value="1"/>
</dbReference>
<comment type="caution">
    <text evidence="1">The sequence shown here is derived from an EMBL/GenBank/DDBJ whole genome shotgun (WGS) entry which is preliminary data.</text>
</comment>
<organism evidence="1 2">
    <name type="scientific">Bordetella genomosp. 4</name>
    <dbReference type="NCBI Taxonomy" id="463044"/>
    <lineage>
        <taxon>Bacteria</taxon>
        <taxon>Pseudomonadati</taxon>
        <taxon>Pseudomonadota</taxon>
        <taxon>Betaproteobacteria</taxon>
        <taxon>Burkholderiales</taxon>
        <taxon>Alcaligenaceae</taxon>
        <taxon>Bordetella</taxon>
    </lineage>
</organism>
<protein>
    <recommendedName>
        <fullName evidence="3">DUF3168 domain-containing protein</fullName>
    </recommendedName>
</protein>
<reference evidence="1 2" key="1">
    <citation type="submission" date="2017-05" db="EMBL/GenBank/DDBJ databases">
        <title>Complete and WGS of Bordetella genogroups.</title>
        <authorList>
            <person name="Spilker T."/>
            <person name="LiPuma J."/>
        </authorList>
    </citation>
    <scope>NUCLEOTIDE SEQUENCE [LARGE SCALE GENOMIC DNA]</scope>
    <source>
        <strain evidence="1 2">AU9919</strain>
    </source>
</reference>
<evidence type="ECO:0008006" key="3">
    <source>
        <dbReference type="Google" id="ProtNLM"/>
    </source>
</evidence>
<dbReference type="InterPro" id="IPR021508">
    <property type="entry name" value="Gp17-like"/>
</dbReference>
<evidence type="ECO:0000313" key="1">
    <source>
        <dbReference type="EMBL" id="OZI64617.1"/>
    </source>
</evidence>
<sequence length="121" mass="13443">MYPPIYATVKTSPAVQAVLGEDVRLFPFGRVPQGTPTPYGVWQLVPGGSPENYLGNLPDIDSMLVQVDVYATDDVDAREAAKALRDAIEPHAHIVSWRGEDTDTETDLAFVSFDVRWWVPR</sequence>
<dbReference type="Proteomes" id="UP000216885">
    <property type="component" value="Unassembled WGS sequence"/>
</dbReference>
<name>A0A261USU5_9BORD</name>
<proteinExistence type="predicted"/>
<dbReference type="EMBL" id="NEVQ01000003">
    <property type="protein sequence ID" value="OZI64617.1"/>
    <property type="molecule type" value="Genomic_DNA"/>
</dbReference>
<accession>A0A261USU5</accession>
<dbReference type="RefSeq" id="WP_094837149.1">
    <property type="nucleotide sequence ID" value="NZ_NEVQ01000003.1"/>
</dbReference>
<dbReference type="AlphaFoldDB" id="A0A261USU5"/>
<keyword evidence="2" id="KW-1185">Reference proteome</keyword>
<evidence type="ECO:0000313" key="2">
    <source>
        <dbReference type="Proteomes" id="UP000216885"/>
    </source>
</evidence>
<gene>
    <name evidence="1" type="ORF">CAL20_02900</name>
</gene>